<accession>A0ABT1N9M4</accession>
<keyword evidence="2" id="KW-0413">Isomerase</keyword>
<dbReference type="RefSeq" id="WP_255044929.1">
    <property type="nucleotide sequence ID" value="NZ_JANEYT010000092.1"/>
</dbReference>
<dbReference type="InterPro" id="IPR036237">
    <property type="entry name" value="Xyl_isomerase-like_sf"/>
</dbReference>
<evidence type="ECO:0000259" key="1">
    <source>
        <dbReference type="Pfam" id="PF01261"/>
    </source>
</evidence>
<reference evidence="2 3" key="1">
    <citation type="submission" date="2022-07" db="EMBL/GenBank/DDBJ databases">
        <title>Photobacterium pectinilyticum sp. nov., a marine bacterium isolated from surface seawater of Qingdao offshore.</title>
        <authorList>
            <person name="Wang X."/>
        </authorList>
    </citation>
    <scope>NUCLEOTIDE SEQUENCE [LARGE SCALE GENOMIC DNA]</scope>
    <source>
        <strain evidence="2 3">ZSDE20</strain>
    </source>
</reference>
<dbReference type="Proteomes" id="UP001524460">
    <property type="component" value="Unassembled WGS sequence"/>
</dbReference>
<name>A0ABT1N9M4_9GAMM</name>
<dbReference type="PANTHER" id="PTHR12110">
    <property type="entry name" value="HYDROXYPYRUVATE ISOMERASE"/>
    <property type="match status" value="1"/>
</dbReference>
<dbReference type="GO" id="GO:0016853">
    <property type="term" value="F:isomerase activity"/>
    <property type="evidence" value="ECO:0007669"/>
    <property type="project" value="UniProtKB-KW"/>
</dbReference>
<feature type="domain" description="Xylose isomerase-like TIM barrel" evidence="1">
    <location>
        <begin position="24"/>
        <end position="185"/>
    </location>
</feature>
<comment type="caution">
    <text evidence="2">The sequence shown here is derived from an EMBL/GenBank/DDBJ whole genome shotgun (WGS) entry which is preliminary data.</text>
</comment>
<organism evidence="2 3">
    <name type="scientific">Photobacterium pectinilyticum</name>
    <dbReference type="NCBI Taxonomy" id="2906793"/>
    <lineage>
        <taxon>Bacteria</taxon>
        <taxon>Pseudomonadati</taxon>
        <taxon>Pseudomonadota</taxon>
        <taxon>Gammaproteobacteria</taxon>
        <taxon>Vibrionales</taxon>
        <taxon>Vibrionaceae</taxon>
        <taxon>Photobacterium</taxon>
    </lineage>
</organism>
<dbReference type="EMBL" id="JANEYT010000092">
    <property type="protein sequence ID" value="MCQ1060837.1"/>
    <property type="molecule type" value="Genomic_DNA"/>
</dbReference>
<evidence type="ECO:0000313" key="3">
    <source>
        <dbReference type="Proteomes" id="UP001524460"/>
    </source>
</evidence>
<dbReference type="SUPFAM" id="SSF51658">
    <property type="entry name" value="Xylose isomerase-like"/>
    <property type="match status" value="1"/>
</dbReference>
<protein>
    <submittedName>
        <fullName evidence="2">Sugar phosphate isomerase/epimerase</fullName>
    </submittedName>
</protein>
<gene>
    <name evidence="2" type="ORF">NHN17_22595</name>
</gene>
<evidence type="ECO:0000313" key="2">
    <source>
        <dbReference type="EMBL" id="MCQ1060837.1"/>
    </source>
</evidence>
<dbReference type="InterPro" id="IPR050312">
    <property type="entry name" value="IolE/XylAMocC-like"/>
</dbReference>
<sequence>MNFLNRLAINTAIFDGHDMAESLAMIKALGVSNVEFAFNQGYVGNLDDSLFSDSHADKLIDLLSHYSLSTVALGCTMDMASYQAIESFKMRIIFAEKLGVKYLNTCTTRIEKIDILIDNLNVLAPYAEQHGCVICLENGGDRNFNAISSATESIQLIDKINHKSVALNFDPGNTVSALPDKSPVEEALKAIPFGVVDQFILGTAQPQGPFWG</sequence>
<proteinExistence type="predicted"/>
<dbReference type="Gene3D" id="3.20.20.150">
    <property type="entry name" value="Divalent-metal-dependent TIM barrel enzymes"/>
    <property type="match status" value="1"/>
</dbReference>
<dbReference type="Pfam" id="PF01261">
    <property type="entry name" value="AP_endonuc_2"/>
    <property type="match status" value="1"/>
</dbReference>
<keyword evidence="3" id="KW-1185">Reference proteome</keyword>
<dbReference type="InterPro" id="IPR013022">
    <property type="entry name" value="Xyl_isomerase-like_TIM-brl"/>
</dbReference>
<dbReference type="PANTHER" id="PTHR12110:SF41">
    <property type="entry name" value="INOSOSE DEHYDRATASE"/>
    <property type="match status" value="1"/>
</dbReference>